<comment type="caution">
    <text evidence="2">The sequence shown here is derived from an EMBL/GenBank/DDBJ whole genome shotgun (WGS) entry which is preliminary data.</text>
</comment>
<gene>
    <name evidence="2" type="ORF">Dda_1771</name>
</gene>
<organism evidence="2 3">
    <name type="scientific">Drechslerella dactyloides</name>
    <name type="common">Nematode-trapping fungus</name>
    <name type="synonym">Arthrobotrys dactyloides</name>
    <dbReference type="NCBI Taxonomy" id="74499"/>
    <lineage>
        <taxon>Eukaryota</taxon>
        <taxon>Fungi</taxon>
        <taxon>Dikarya</taxon>
        <taxon>Ascomycota</taxon>
        <taxon>Pezizomycotina</taxon>
        <taxon>Orbiliomycetes</taxon>
        <taxon>Orbiliales</taxon>
        <taxon>Orbiliaceae</taxon>
        <taxon>Drechslerella</taxon>
    </lineage>
</organism>
<dbReference type="GO" id="GO:0005655">
    <property type="term" value="C:nucleolar ribonuclease P complex"/>
    <property type="evidence" value="ECO:0007669"/>
    <property type="project" value="TreeGrafter"/>
</dbReference>
<dbReference type="GO" id="GO:0000172">
    <property type="term" value="C:ribonuclease MRP complex"/>
    <property type="evidence" value="ECO:0007669"/>
    <property type="project" value="TreeGrafter"/>
</dbReference>
<feature type="region of interest" description="Disordered" evidence="1">
    <location>
        <begin position="196"/>
        <end position="220"/>
    </location>
</feature>
<sequence length="220" mass="23733">MASLKDRARKAKTIFTLDTPTTTFLSPSWPSLPPTTAATLLTTLLTILHPPSQSSTDIETHDTDSKPTYIANINAVTAHLEHLTTTSTKTAHRALAIFATRNDHPAAITSHLPLLCAISDTPLLQLPKGASDRLSRVLQRRRIYALAILDGTPAADTLRPYLAADDGTPLGIVHPPDALADGGKKWLATRSSAVQTFIGPPKQKKRQPSATDEPSKKRKT</sequence>
<evidence type="ECO:0000313" key="2">
    <source>
        <dbReference type="EMBL" id="KAJ6263210.1"/>
    </source>
</evidence>
<dbReference type="AlphaFoldDB" id="A0AAD6J2N4"/>
<dbReference type="PANTHER" id="PTHR28272">
    <property type="entry name" value="RIBONUCLEASES P/MRP PROTEIN SUBUNIT POP3"/>
    <property type="match status" value="1"/>
</dbReference>
<evidence type="ECO:0000256" key="1">
    <source>
        <dbReference type="SAM" id="MobiDB-lite"/>
    </source>
</evidence>
<dbReference type="GO" id="GO:0034965">
    <property type="term" value="P:intronic box C/D snoRNA processing"/>
    <property type="evidence" value="ECO:0007669"/>
    <property type="project" value="TreeGrafter"/>
</dbReference>
<dbReference type="PANTHER" id="PTHR28272:SF1">
    <property type="entry name" value="RIBONUCLEASES P_MRP PROTEIN SUBUNIT POP3"/>
    <property type="match status" value="1"/>
</dbReference>
<reference evidence="2" key="1">
    <citation type="submission" date="2023-01" db="EMBL/GenBank/DDBJ databases">
        <title>The chitinases involved in constricting ring structure development in the nematode-trapping fungus Drechslerella dactyloides.</title>
        <authorList>
            <person name="Wang R."/>
            <person name="Zhang L."/>
            <person name="Tang P."/>
            <person name="Li S."/>
            <person name="Liang L."/>
        </authorList>
    </citation>
    <scope>NUCLEOTIDE SEQUENCE</scope>
    <source>
        <strain evidence="2">YMF1.00031</strain>
    </source>
</reference>
<protein>
    <submittedName>
        <fullName evidence="2">Uncharacterized protein</fullName>
    </submittedName>
</protein>
<dbReference type="GO" id="GO:0006364">
    <property type="term" value="P:rRNA processing"/>
    <property type="evidence" value="ECO:0007669"/>
    <property type="project" value="InterPro"/>
</dbReference>
<dbReference type="GO" id="GO:0008033">
    <property type="term" value="P:tRNA processing"/>
    <property type="evidence" value="ECO:0007669"/>
    <property type="project" value="InterPro"/>
</dbReference>
<evidence type="ECO:0000313" key="3">
    <source>
        <dbReference type="Proteomes" id="UP001221413"/>
    </source>
</evidence>
<proteinExistence type="predicted"/>
<dbReference type="Pfam" id="PF08228">
    <property type="entry name" value="RNase_P_pop3"/>
    <property type="match status" value="1"/>
</dbReference>
<dbReference type="Proteomes" id="UP001221413">
    <property type="component" value="Unassembled WGS sequence"/>
</dbReference>
<dbReference type="GO" id="GO:0004526">
    <property type="term" value="F:ribonuclease P activity"/>
    <property type="evidence" value="ECO:0007669"/>
    <property type="project" value="TreeGrafter"/>
</dbReference>
<keyword evidence="3" id="KW-1185">Reference proteome</keyword>
<dbReference type="GO" id="GO:0000171">
    <property type="term" value="F:ribonuclease MRP activity"/>
    <property type="evidence" value="ECO:0007669"/>
    <property type="project" value="TreeGrafter"/>
</dbReference>
<accession>A0AAD6J2N4</accession>
<dbReference type="EMBL" id="JAQGDS010000002">
    <property type="protein sequence ID" value="KAJ6263210.1"/>
    <property type="molecule type" value="Genomic_DNA"/>
</dbReference>
<dbReference type="GO" id="GO:0005829">
    <property type="term" value="C:cytosol"/>
    <property type="evidence" value="ECO:0007669"/>
    <property type="project" value="TreeGrafter"/>
</dbReference>
<name>A0AAD6J2N4_DREDA</name>
<dbReference type="InterPro" id="IPR013241">
    <property type="entry name" value="RNase_P_Pop3"/>
</dbReference>